<gene>
    <name evidence="2" type="ORF">AALO_G00113680</name>
</gene>
<feature type="signal peptide" evidence="1">
    <location>
        <begin position="1"/>
        <end position="24"/>
    </location>
</feature>
<keyword evidence="3" id="KW-1185">Reference proteome</keyword>
<evidence type="ECO:0000313" key="3">
    <source>
        <dbReference type="Proteomes" id="UP000823561"/>
    </source>
</evidence>
<protein>
    <submittedName>
        <fullName evidence="2">Uncharacterized protein</fullName>
    </submittedName>
</protein>
<evidence type="ECO:0000313" key="2">
    <source>
        <dbReference type="EMBL" id="KAG5277114.1"/>
    </source>
</evidence>
<keyword evidence="1" id="KW-0732">Signal</keyword>
<dbReference type="Proteomes" id="UP000823561">
    <property type="component" value="Chromosome 8"/>
</dbReference>
<accession>A0AAV6GPP7</accession>
<proteinExistence type="predicted"/>
<evidence type="ECO:0000256" key="1">
    <source>
        <dbReference type="SAM" id="SignalP"/>
    </source>
</evidence>
<feature type="chain" id="PRO_5043394828" evidence="1">
    <location>
        <begin position="25"/>
        <end position="314"/>
    </location>
</feature>
<name>A0AAV6GPP7_9TELE</name>
<reference evidence="2" key="1">
    <citation type="submission" date="2020-10" db="EMBL/GenBank/DDBJ databases">
        <title>Chromosome-scale genome assembly of the Allis shad, Alosa alosa.</title>
        <authorList>
            <person name="Margot Z."/>
            <person name="Christophe K."/>
            <person name="Cabau C."/>
            <person name="Louis A."/>
            <person name="Berthelot C."/>
            <person name="Parey E."/>
            <person name="Roest Crollius H."/>
            <person name="Montfort J."/>
            <person name="Robinson-Rechavi M."/>
            <person name="Bucao C."/>
            <person name="Bouchez O."/>
            <person name="Gislard M."/>
            <person name="Lluch J."/>
            <person name="Milhes M."/>
            <person name="Lampietro C."/>
            <person name="Lopez Roques C."/>
            <person name="Donnadieu C."/>
            <person name="Braasch I."/>
            <person name="Desvignes T."/>
            <person name="Postlethwait J."/>
            <person name="Bobe J."/>
            <person name="Guiguen Y."/>
        </authorList>
    </citation>
    <scope>NUCLEOTIDE SEQUENCE</scope>
    <source>
        <strain evidence="2">M-15738</strain>
        <tissue evidence="2">Blood</tissue>
    </source>
</reference>
<sequence length="314" mass="34755">MRLKPNQGVLFLCLLWFYIGQTCGISLEIVQKDEPHHEERSENIQTGTITFGTGNISLGRNLEYERRYVGENTTDDGSVNVQADDPGLVGGQSGTHDFRAWDRMRPKLLCTNDLMKFSAQGPGCSSLQLDSGGTPLSLRQLRRECGYSVKRTAVGLVLLATFDGCDVIKQGNSHLLQMLWHGNPNPWMHPLFGGYYPGMPVKIPPQTTVAPTTAAKLPPQNPWMHPLFGGYYPGMPVKIPPQTTVAPTTAAKLPPQNPWMHPSLELPPQNPWMHPLFGGYYPGMPVKIPPQTTVAPTTAAELPPQNQQWMHPLF</sequence>
<organism evidence="2 3">
    <name type="scientific">Alosa alosa</name>
    <name type="common">allis shad</name>
    <dbReference type="NCBI Taxonomy" id="278164"/>
    <lineage>
        <taxon>Eukaryota</taxon>
        <taxon>Metazoa</taxon>
        <taxon>Chordata</taxon>
        <taxon>Craniata</taxon>
        <taxon>Vertebrata</taxon>
        <taxon>Euteleostomi</taxon>
        <taxon>Actinopterygii</taxon>
        <taxon>Neopterygii</taxon>
        <taxon>Teleostei</taxon>
        <taxon>Clupei</taxon>
        <taxon>Clupeiformes</taxon>
        <taxon>Clupeoidei</taxon>
        <taxon>Clupeidae</taxon>
        <taxon>Alosa</taxon>
    </lineage>
</organism>
<dbReference type="EMBL" id="JADWDJ010000008">
    <property type="protein sequence ID" value="KAG5277114.1"/>
    <property type="molecule type" value="Genomic_DNA"/>
</dbReference>
<comment type="caution">
    <text evidence="2">The sequence shown here is derived from an EMBL/GenBank/DDBJ whole genome shotgun (WGS) entry which is preliminary data.</text>
</comment>
<dbReference type="AlphaFoldDB" id="A0AAV6GPP7"/>